<evidence type="ECO:0000256" key="1">
    <source>
        <dbReference type="ARBA" id="ARBA00006407"/>
    </source>
</evidence>
<accession>A0A1E4SUM4</accession>
<feature type="domain" description="Ubiquinol-cytochrome c chaperone" evidence="2">
    <location>
        <begin position="129"/>
        <end position="277"/>
    </location>
</feature>
<dbReference type="Proteomes" id="UP000094801">
    <property type="component" value="Unassembled WGS sequence"/>
</dbReference>
<dbReference type="PANTHER" id="PTHR12184:SF1">
    <property type="entry name" value="UBIQUINOL-CYTOCHROME-C REDUCTASE COMPLEX ASSEMBLY FACTOR 1"/>
    <property type="match status" value="1"/>
</dbReference>
<name>A0A1E4SUM4_9ASCO</name>
<evidence type="ECO:0000259" key="2">
    <source>
        <dbReference type="Pfam" id="PF03981"/>
    </source>
</evidence>
<dbReference type="Pfam" id="PF03981">
    <property type="entry name" value="Ubiq_cyt_C_chap"/>
    <property type="match status" value="1"/>
</dbReference>
<dbReference type="InterPro" id="IPR021150">
    <property type="entry name" value="Ubiq_cyt_c_chap"/>
</dbReference>
<protein>
    <recommendedName>
        <fullName evidence="2">Ubiquinol-cytochrome c chaperone domain-containing protein</fullName>
    </recommendedName>
</protein>
<dbReference type="EMBL" id="KV453866">
    <property type="protein sequence ID" value="ODV83213.1"/>
    <property type="molecule type" value="Genomic_DNA"/>
</dbReference>
<dbReference type="OrthoDB" id="10253878at2759"/>
<dbReference type="InterPro" id="IPR007129">
    <property type="entry name" value="Ubiqinol_cyt_c_chaperone_CPB3"/>
</dbReference>
<evidence type="ECO:0000313" key="4">
    <source>
        <dbReference type="Proteomes" id="UP000094801"/>
    </source>
</evidence>
<dbReference type="PANTHER" id="PTHR12184">
    <property type="entry name" value="UBIQUINOL-CYTOCHROME C REDUCTASE COMPLEX ASSEMBLY FACTOR 1 FAMILY MEMBER"/>
    <property type="match status" value="1"/>
</dbReference>
<dbReference type="AlphaFoldDB" id="A0A1E4SUM4"/>
<proteinExistence type="inferred from homology"/>
<organism evidence="3 4">
    <name type="scientific">[Candida] arabinofermentans NRRL YB-2248</name>
    <dbReference type="NCBI Taxonomy" id="983967"/>
    <lineage>
        <taxon>Eukaryota</taxon>
        <taxon>Fungi</taxon>
        <taxon>Dikarya</taxon>
        <taxon>Ascomycota</taxon>
        <taxon>Saccharomycotina</taxon>
        <taxon>Pichiomycetes</taxon>
        <taxon>Pichiales</taxon>
        <taxon>Pichiaceae</taxon>
        <taxon>Ogataea</taxon>
        <taxon>Ogataea/Candida clade</taxon>
    </lineage>
</organism>
<gene>
    <name evidence="3" type="ORF">CANARDRAFT_25198</name>
</gene>
<evidence type="ECO:0000313" key="3">
    <source>
        <dbReference type="EMBL" id="ODV83213.1"/>
    </source>
</evidence>
<dbReference type="GO" id="GO:0005739">
    <property type="term" value="C:mitochondrion"/>
    <property type="evidence" value="ECO:0007669"/>
    <property type="project" value="TreeGrafter"/>
</dbReference>
<dbReference type="GO" id="GO:0034551">
    <property type="term" value="P:mitochondrial respiratory chain complex III assembly"/>
    <property type="evidence" value="ECO:0007669"/>
    <property type="project" value="TreeGrafter"/>
</dbReference>
<comment type="similarity">
    <text evidence="1">Belongs to the CBP3 family.</text>
</comment>
<dbReference type="STRING" id="983967.A0A1E4SUM4"/>
<reference evidence="4" key="1">
    <citation type="submission" date="2016-04" db="EMBL/GenBank/DDBJ databases">
        <title>Comparative genomics of biotechnologically important yeasts.</title>
        <authorList>
            <consortium name="DOE Joint Genome Institute"/>
            <person name="Riley R."/>
            <person name="Haridas S."/>
            <person name="Wolfe K.H."/>
            <person name="Lopes M.R."/>
            <person name="Hittinger C.T."/>
            <person name="Goker M."/>
            <person name="Salamov A."/>
            <person name="Wisecaver J."/>
            <person name="Long T.M."/>
            <person name="Aerts A.L."/>
            <person name="Barry K."/>
            <person name="Choi C."/>
            <person name="Clum A."/>
            <person name="Coughlan A.Y."/>
            <person name="Deshpande S."/>
            <person name="Douglass A.P."/>
            <person name="Hanson S.J."/>
            <person name="Klenk H.-P."/>
            <person name="Labutti K."/>
            <person name="Lapidus A."/>
            <person name="Lindquist E."/>
            <person name="Lipzen A."/>
            <person name="Meier-Kolthoff J.P."/>
            <person name="Ohm R.A."/>
            <person name="Otillar R.P."/>
            <person name="Pangilinan J."/>
            <person name="Peng Y."/>
            <person name="Rokas A."/>
            <person name="Rosa C.A."/>
            <person name="Scheuner C."/>
            <person name="Sibirny A.A."/>
            <person name="Slot J.C."/>
            <person name="Stielow J.B."/>
            <person name="Sun H."/>
            <person name="Kurtzman C.P."/>
            <person name="Blackwell M."/>
            <person name="Grigoriev I.V."/>
            <person name="Jeffries T.W."/>
        </authorList>
    </citation>
    <scope>NUCLEOTIDE SEQUENCE [LARGE SCALE GENOMIC DNA]</scope>
    <source>
        <strain evidence="4">NRRL YB-2248</strain>
    </source>
</reference>
<sequence length="322" mass="37661">MLQSQIKRSVSKNGVISLKYLVRFQSTDKTSPKYLANKSSLPIIENPEMPKRDIDPKRKLDEPILENPNLKLSKWKKALGESVISILRIDMDNVRGGTIGGSKYYYMSKEQGLQFKNEQLSETASFWYETLGLPRTFSQWFQITTLHIWILFVRMRALPFKESTNYKQRLVDSFFKDIELKLSEEMNVQSGNIRDNYMKDFHAQLRGFIFSFDEALATKSPSESDVLFTYSIWRNIFNGDKNVDIVKLESVLRYIRMQLYVLDKISDRAFGFGDFEFVSPNETVEKLSLKEEEEMKIITKNRYEPEGVKLLPSLRSRLSMDE</sequence>
<keyword evidence="4" id="KW-1185">Reference proteome</keyword>